<gene>
    <name evidence="2" type="ORF">BO78DRAFT_405621</name>
</gene>
<sequence>MPTLLNYLSTPDPDLDRSRVRKGPNTFNPAWDVIEETREWTDFTYPHMMEMLSEILNRNYDPNRLDMPPPLRGHVPCIVNESTVTAVLLKWQHVIVGRALDLASRRTNTVSWSLGCYGPLTDASSDWAGVEPDLSSDINRIPGDTKVSGKWHTRLLRKSDGHRKEFFKPLRQVNFYAQLANSRYAYVISDKELLCMRRNISEYEGVPLSSQRPVRGARQPTTPDMGVSRITRAPSIPSASPPFRVVIPTRPQHFLSPERQPRPRRDSVTSRMSAMSLDSPAITLSPPGETRSSSSRFTDNGNPDVNEGVVEVVVIPWGENRPGHLTINLALFWIHILAAFDVDLRPSYPPLGRELAEAYGLRAPARRG</sequence>
<dbReference type="Proteomes" id="UP000248423">
    <property type="component" value="Unassembled WGS sequence"/>
</dbReference>
<dbReference type="AlphaFoldDB" id="A0A319EEM2"/>
<feature type="region of interest" description="Disordered" evidence="1">
    <location>
        <begin position="211"/>
        <end position="234"/>
    </location>
</feature>
<name>A0A319EEM2_ASPSB</name>
<evidence type="ECO:0000313" key="3">
    <source>
        <dbReference type="Proteomes" id="UP000248423"/>
    </source>
</evidence>
<protein>
    <submittedName>
        <fullName evidence="2">Uncharacterized protein</fullName>
    </submittedName>
</protein>
<dbReference type="OrthoDB" id="4505485at2759"/>
<accession>A0A319EEM2</accession>
<reference evidence="2 3" key="1">
    <citation type="submission" date="2018-02" db="EMBL/GenBank/DDBJ databases">
        <title>The genomes of Aspergillus section Nigri reveals drivers in fungal speciation.</title>
        <authorList>
            <consortium name="DOE Joint Genome Institute"/>
            <person name="Vesth T.C."/>
            <person name="Nybo J."/>
            <person name="Theobald S."/>
            <person name="Brandl J."/>
            <person name="Frisvad J.C."/>
            <person name="Nielsen K.F."/>
            <person name="Lyhne E.K."/>
            <person name="Kogle M.E."/>
            <person name="Kuo A."/>
            <person name="Riley R."/>
            <person name="Clum A."/>
            <person name="Nolan M."/>
            <person name="Lipzen A."/>
            <person name="Salamov A."/>
            <person name="Henrissat B."/>
            <person name="Wiebenga A."/>
            <person name="De vries R.P."/>
            <person name="Grigoriev I.V."/>
            <person name="Mortensen U.H."/>
            <person name="Andersen M.R."/>
            <person name="Baker S.E."/>
        </authorList>
    </citation>
    <scope>NUCLEOTIDE SEQUENCE [LARGE SCALE GENOMIC DNA]</scope>
    <source>
        <strain evidence="2 3">CBS 121057</strain>
    </source>
</reference>
<evidence type="ECO:0000256" key="1">
    <source>
        <dbReference type="SAM" id="MobiDB-lite"/>
    </source>
</evidence>
<feature type="region of interest" description="Disordered" evidence="1">
    <location>
        <begin position="254"/>
        <end position="303"/>
    </location>
</feature>
<keyword evidence="3" id="KW-1185">Reference proteome</keyword>
<organism evidence="2 3">
    <name type="scientific">Aspergillus sclerotiicarbonarius (strain CBS 121057 / IBT 28362)</name>
    <dbReference type="NCBI Taxonomy" id="1448318"/>
    <lineage>
        <taxon>Eukaryota</taxon>
        <taxon>Fungi</taxon>
        <taxon>Dikarya</taxon>
        <taxon>Ascomycota</taxon>
        <taxon>Pezizomycotina</taxon>
        <taxon>Eurotiomycetes</taxon>
        <taxon>Eurotiomycetidae</taxon>
        <taxon>Eurotiales</taxon>
        <taxon>Aspergillaceae</taxon>
        <taxon>Aspergillus</taxon>
        <taxon>Aspergillus subgen. Circumdati</taxon>
    </lineage>
</organism>
<evidence type="ECO:0000313" key="2">
    <source>
        <dbReference type="EMBL" id="PYI08647.1"/>
    </source>
</evidence>
<dbReference type="STRING" id="1448318.A0A319EEM2"/>
<feature type="compositionally biased region" description="Basic and acidic residues" evidence="1">
    <location>
        <begin position="259"/>
        <end position="268"/>
    </location>
</feature>
<proteinExistence type="predicted"/>
<dbReference type="VEuPathDB" id="FungiDB:BO78DRAFT_405621"/>
<dbReference type="EMBL" id="KZ826333">
    <property type="protein sequence ID" value="PYI08647.1"/>
    <property type="molecule type" value="Genomic_DNA"/>
</dbReference>